<dbReference type="EMBL" id="AUXX01000001">
    <property type="protein sequence ID" value="KZN70377.1"/>
    <property type="molecule type" value="Genomic_DNA"/>
</dbReference>
<accession>A0A167PD25</accession>
<evidence type="ECO:0000313" key="5">
    <source>
        <dbReference type="Proteomes" id="UP000076661"/>
    </source>
</evidence>
<dbReference type="AlphaFoldDB" id="A0A167PD25"/>
<dbReference type="InterPro" id="IPR037401">
    <property type="entry name" value="SnoaL-like"/>
</dbReference>
<dbReference type="InterPro" id="IPR051411">
    <property type="entry name" value="Polyketide_trans_af380"/>
</dbReference>
<evidence type="ECO:0000256" key="1">
    <source>
        <dbReference type="SAM" id="SignalP"/>
    </source>
</evidence>
<dbReference type="SUPFAM" id="SSF53474">
    <property type="entry name" value="alpha/beta-Hydrolases"/>
    <property type="match status" value="1"/>
</dbReference>
<dbReference type="PANTHER" id="PTHR47751">
    <property type="entry name" value="SUPERFAMILY HYDROLASE, PUTATIVE (AFU_ORTHOLOGUE AFUA_2G16580)-RELATED"/>
    <property type="match status" value="1"/>
</dbReference>
<reference evidence="4 5" key="1">
    <citation type="submission" date="2013-07" db="EMBL/GenBank/DDBJ databases">
        <title>Comparative Genomic and Metabolomic Analysis of Twelve Strains of Pseudoalteromonas luteoviolacea.</title>
        <authorList>
            <person name="Vynne N.G."/>
            <person name="Mansson M."/>
            <person name="Gram L."/>
        </authorList>
    </citation>
    <scope>NUCLEOTIDE SEQUENCE [LARGE SCALE GENOMIC DNA]</scope>
    <source>
        <strain evidence="4 5">S4060-1</strain>
    </source>
</reference>
<feature type="domain" description="Xaa-Pro dipeptidyl-peptidase-like" evidence="2">
    <location>
        <begin position="212"/>
        <end position="351"/>
    </location>
</feature>
<evidence type="ECO:0000259" key="2">
    <source>
        <dbReference type="Pfam" id="PF02129"/>
    </source>
</evidence>
<dbReference type="RefSeq" id="WP_155734297.1">
    <property type="nucleotide sequence ID" value="NZ_AUXX01000001.1"/>
</dbReference>
<dbReference type="Pfam" id="PF02129">
    <property type="entry name" value="Peptidase_S15"/>
    <property type="match status" value="1"/>
</dbReference>
<dbReference type="Gene3D" id="3.40.50.1820">
    <property type="entry name" value="alpha/beta hydrolase"/>
    <property type="match status" value="1"/>
</dbReference>
<dbReference type="PANTHER" id="PTHR47751:SF1">
    <property type="entry name" value="SUPERFAMILY HYDROLASE, PUTATIVE (AFU_ORTHOLOGUE AFUA_2G16580)-RELATED"/>
    <property type="match status" value="1"/>
</dbReference>
<feature type="signal peptide" evidence="1">
    <location>
        <begin position="1"/>
        <end position="28"/>
    </location>
</feature>
<feature type="domain" description="SnoaL-like" evidence="3">
    <location>
        <begin position="45"/>
        <end position="167"/>
    </location>
</feature>
<dbReference type="InterPro" id="IPR032710">
    <property type="entry name" value="NTF2-like_dom_sf"/>
</dbReference>
<dbReference type="SUPFAM" id="SSF54427">
    <property type="entry name" value="NTF2-like"/>
    <property type="match status" value="1"/>
</dbReference>
<dbReference type="GO" id="GO:0016787">
    <property type="term" value="F:hydrolase activity"/>
    <property type="evidence" value="ECO:0007669"/>
    <property type="project" value="InterPro"/>
</dbReference>
<protein>
    <submittedName>
        <fullName evidence="4">Uncharacterized protein</fullName>
    </submittedName>
</protein>
<name>A0A167PD25_9GAMM</name>
<comment type="caution">
    <text evidence="4">The sequence shown here is derived from an EMBL/GenBank/DDBJ whole genome shotgun (WGS) entry which is preliminary data.</text>
</comment>
<feature type="chain" id="PRO_5007891093" evidence="1">
    <location>
        <begin position="29"/>
        <end position="501"/>
    </location>
</feature>
<dbReference type="Gene3D" id="1.10.10.800">
    <property type="match status" value="1"/>
</dbReference>
<evidence type="ECO:0000313" key="4">
    <source>
        <dbReference type="EMBL" id="KZN70377.1"/>
    </source>
</evidence>
<sequence>MKSPIGKRKSLTICLLSALAGLPSIGMAAESPANHSQFKRLELMQQQADVKQVIVDMVNAIDTKQWQKAQTSFADTVFVDYSSMSGQAGSKVAATELISGWRNLLAEVETHHMLSNFQVSVKGKTAQVFSHVYASHSAQGIEYWDIYGRYVHALENVNGRWQIVEMTLQTHGQKGILNFLQEASQMSQTKQVQSDSTRAIKSIEFLSNGETIVGNLYLPKDYDASKQYPAVIVSGSWTTVKEQMAGLYADKLAEQGFIALAFDFRNFGQSEGEPRFYENPTQKVADIKSAVTYLQSLPMINNDKIGALGICAGAMYTLIAASQDNRIQSVVTAASWLHDAEAVKLFYGGEAGVFEKITQAQQAKRQYQLTGDVAYIPSISTTNTSAAMYGPYDYYLNPERGAVPQWSNDKFAVMSWEDWLTIDPMPSAKELKTPTLMIHSDGAVLPDYTKRYFADIASEDKKLYWMETELASPYHQFNFYDQDAEVNESIAQASTWFNTYL</sequence>
<dbReference type="PATRIC" id="fig|1365257.3.peg.62"/>
<dbReference type="Proteomes" id="UP000076661">
    <property type="component" value="Unassembled WGS sequence"/>
</dbReference>
<gene>
    <name evidence="4" type="ORF">N478_00305</name>
</gene>
<evidence type="ECO:0000259" key="3">
    <source>
        <dbReference type="Pfam" id="PF13577"/>
    </source>
</evidence>
<dbReference type="Gene3D" id="3.10.450.50">
    <property type="match status" value="1"/>
</dbReference>
<dbReference type="InterPro" id="IPR000383">
    <property type="entry name" value="Xaa-Pro-like_dom"/>
</dbReference>
<proteinExistence type="predicted"/>
<organism evidence="4 5">
    <name type="scientific">Pseudoalteromonas luteoviolacea S4060-1</name>
    <dbReference type="NCBI Taxonomy" id="1365257"/>
    <lineage>
        <taxon>Bacteria</taxon>
        <taxon>Pseudomonadati</taxon>
        <taxon>Pseudomonadota</taxon>
        <taxon>Gammaproteobacteria</taxon>
        <taxon>Alteromonadales</taxon>
        <taxon>Pseudoalteromonadaceae</taxon>
        <taxon>Pseudoalteromonas</taxon>
    </lineage>
</organism>
<dbReference type="InterPro" id="IPR029058">
    <property type="entry name" value="AB_hydrolase_fold"/>
</dbReference>
<dbReference type="Pfam" id="PF13577">
    <property type="entry name" value="SnoaL_4"/>
    <property type="match status" value="1"/>
</dbReference>
<keyword evidence="1" id="KW-0732">Signal</keyword>